<evidence type="ECO:0000313" key="2">
    <source>
        <dbReference type="Proteomes" id="UP000499080"/>
    </source>
</evidence>
<reference evidence="1 2" key="1">
    <citation type="journal article" date="2019" name="Sci. Rep.">
        <title>Orb-weaving spider Araneus ventricosus genome elucidates the spidroin gene catalogue.</title>
        <authorList>
            <person name="Kono N."/>
            <person name="Nakamura H."/>
            <person name="Ohtoshi R."/>
            <person name="Moran D.A.P."/>
            <person name="Shinohara A."/>
            <person name="Yoshida Y."/>
            <person name="Fujiwara M."/>
            <person name="Mori M."/>
            <person name="Tomita M."/>
            <person name="Arakawa K."/>
        </authorList>
    </citation>
    <scope>NUCLEOTIDE SEQUENCE [LARGE SCALE GENOMIC DNA]</scope>
</reference>
<dbReference type="AlphaFoldDB" id="A0A4Y2E7M7"/>
<dbReference type="EMBL" id="BGPR01000515">
    <property type="protein sequence ID" value="GBM24289.1"/>
    <property type="molecule type" value="Genomic_DNA"/>
</dbReference>
<dbReference type="Proteomes" id="UP000499080">
    <property type="component" value="Unassembled WGS sequence"/>
</dbReference>
<accession>A0A4Y2E7M7</accession>
<comment type="caution">
    <text evidence="1">The sequence shown here is derived from an EMBL/GenBank/DDBJ whole genome shotgun (WGS) entry which is preliminary data.</text>
</comment>
<organism evidence="1 2">
    <name type="scientific">Araneus ventricosus</name>
    <name type="common">Orbweaver spider</name>
    <name type="synonym">Epeira ventricosa</name>
    <dbReference type="NCBI Taxonomy" id="182803"/>
    <lineage>
        <taxon>Eukaryota</taxon>
        <taxon>Metazoa</taxon>
        <taxon>Ecdysozoa</taxon>
        <taxon>Arthropoda</taxon>
        <taxon>Chelicerata</taxon>
        <taxon>Arachnida</taxon>
        <taxon>Araneae</taxon>
        <taxon>Araneomorphae</taxon>
        <taxon>Entelegynae</taxon>
        <taxon>Araneoidea</taxon>
        <taxon>Araneidae</taxon>
        <taxon>Araneus</taxon>
    </lineage>
</organism>
<gene>
    <name evidence="1" type="ORF">AVEN_158854_1</name>
</gene>
<proteinExistence type="predicted"/>
<name>A0A4Y2E7M7_ARAVE</name>
<evidence type="ECO:0000313" key="1">
    <source>
        <dbReference type="EMBL" id="GBM24289.1"/>
    </source>
</evidence>
<keyword evidence="2" id="KW-1185">Reference proteome</keyword>
<sequence length="110" mass="12562">MISYARSTRIYCIWLLEEQKLTETCNVRFDEIKRSANGILKFPRTNSATKECKGFKVNEPFNSLEYDEDSKNSVRAYKTLSSDDSNKFLPVTKASNLKSCSSIPVHKDAI</sequence>
<dbReference type="OrthoDB" id="10437130at2759"/>
<protein>
    <submittedName>
        <fullName evidence="1">Uncharacterized protein</fullName>
    </submittedName>
</protein>